<dbReference type="EMBL" id="KB908570">
    <property type="protein sequence ID" value="EOA87767.1"/>
    <property type="molecule type" value="Genomic_DNA"/>
</dbReference>
<dbReference type="RefSeq" id="XP_008024645.1">
    <property type="nucleotide sequence ID" value="XM_008026454.1"/>
</dbReference>
<evidence type="ECO:0000313" key="3">
    <source>
        <dbReference type="Proteomes" id="UP000016935"/>
    </source>
</evidence>
<proteinExistence type="predicted"/>
<dbReference type="GeneID" id="19395335"/>
<gene>
    <name evidence="2" type="ORF">SETTUDRAFT_109049</name>
</gene>
<reference evidence="2 3" key="2">
    <citation type="journal article" date="2013" name="PLoS Genet.">
        <title>Comparative genome structure, secondary metabolite, and effector coding capacity across Cochliobolus pathogens.</title>
        <authorList>
            <person name="Condon B.J."/>
            <person name="Leng Y."/>
            <person name="Wu D."/>
            <person name="Bushley K.E."/>
            <person name="Ohm R.A."/>
            <person name="Otillar R."/>
            <person name="Martin J."/>
            <person name="Schackwitz W."/>
            <person name="Grimwood J."/>
            <person name="MohdZainudin N."/>
            <person name="Xue C."/>
            <person name="Wang R."/>
            <person name="Manning V.A."/>
            <person name="Dhillon B."/>
            <person name="Tu Z.J."/>
            <person name="Steffenson B.J."/>
            <person name="Salamov A."/>
            <person name="Sun H."/>
            <person name="Lowry S."/>
            <person name="LaButti K."/>
            <person name="Han J."/>
            <person name="Copeland A."/>
            <person name="Lindquist E."/>
            <person name="Barry K."/>
            <person name="Schmutz J."/>
            <person name="Baker S.E."/>
            <person name="Ciuffetti L.M."/>
            <person name="Grigoriev I.V."/>
            <person name="Zhong S."/>
            <person name="Turgeon B.G."/>
        </authorList>
    </citation>
    <scope>NUCLEOTIDE SEQUENCE [LARGE SCALE GENOMIC DNA]</scope>
    <source>
        <strain evidence="3">28A</strain>
    </source>
</reference>
<dbReference type="OrthoDB" id="4158258at2759"/>
<sequence length="180" mass="19328">MTSKRDEATENSSVEAESSTASTATPQETPPAYSASSATDTTAPPTYASVQRALTALSQGPPDETISVPMISRTVQFSLHNYNPFSRKQGTIRQSVVTRQMKRSQYLAHYAKDAEGNFIGTGRPAPDADLVFVPSKGSSEDMLRQAEEVALRVQRLRGKGIGDWGQPLPDNYGGMTGGAM</sequence>
<reference evidence="2 3" key="1">
    <citation type="journal article" date="2012" name="PLoS Pathog.">
        <title>Diverse lifestyles and strategies of plant pathogenesis encoded in the genomes of eighteen Dothideomycetes fungi.</title>
        <authorList>
            <person name="Ohm R.A."/>
            <person name="Feau N."/>
            <person name="Henrissat B."/>
            <person name="Schoch C.L."/>
            <person name="Horwitz B.A."/>
            <person name="Barry K.W."/>
            <person name="Condon B.J."/>
            <person name="Copeland A.C."/>
            <person name="Dhillon B."/>
            <person name="Glaser F."/>
            <person name="Hesse C.N."/>
            <person name="Kosti I."/>
            <person name="LaButti K."/>
            <person name="Lindquist E.A."/>
            <person name="Lucas S."/>
            <person name="Salamov A.A."/>
            <person name="Bradshaw R.E."/>
            <person name="Ciuffetti L."/>
            <person name="Hamelin R.C."/>
            <person name="Kema G.H.J."/>
            <person name="Lawrence C."/>
            <person name="Scott J.A."/>
            <person name="Spatafora J.W."/>
            <person name="Turgeon B.G."/>
            <person name="de Wit P.J.G.M."/>
            <person name="Zhong S."/>
            <person name="Goodwin S.B."/>
            <person name="Grigoriev I.V."/>
        </authorList>
    </citation>
    <scope>NUCLEOTIDE SEQUENCE [LARGE SCALE GENOMIC DNA]</scope>
    <source>
        <strain evidence="3">28A</strain>
    </source>
</reference>
<feature type="region of interest" description="Disordered" evidence="1">
    <location>
        <begin position="1"/>
        <end position="47"/>
    </location>
</feature>
<accession>R0KIA3</accession>
<dbReference type="AlphaFoldDB" id="R0KIA3"/>
<evidence type="ECO:0000256" key="1">
    <source>
        <dbReference type="SAM" id="MobiDB-lite"/>
    </source>
</evidence>
<evidence type="ECO:0000313" key="2">
    <source>
        <dbReference type="EMBL" id="EOA87767.1"/>
    </source>
</evidence>
<keyword evidence="3" id="KW-1185">Reference proteome</keyword>
<organism evidence="2 3">
    <name type="scientific">Exserohilum turcicum (strain 28A)</name>
    <name type="common">Northern leaf blight fungus</name>
    <name type="synonym">Setosphaeria turcica</name>
    <dbReference type="NCBI Taxonomy" id="671987"/>
    <lineage>
        <taxon>Eukaryota</taxon>
        <taxon>Fungi</taxon>
        <taxon>Dikarya</taxon>
        <taxon>Ascomycota</taxon>
        <taxon>Pezizomycotina</taxon>
        <taxon>Dothideomycetes</taxon>
        <taxon>Pleosporomycetidae</taxon>
        <taxon>Pleosporales</taxon>
        <taxon>Pleosporineae</taxon>
        <taxon>Pleosporaceae</taxon>
        <taxon>Exserohilum</taxon>
    </lineage>
</organism>
<dbReference type="eggNOG" id="ENOG502R8MW">
    <property type="taxonomic scope" value="Eukaryota"/>
</dbReference>
<dbReference type="Proteomes" id="UP000016935">
    <property type="component" value="Unassembled WGS sequence"/>
</dbReference>
<name>R0KIA3_EXST2</name>
<dbReference type="HOGENOM" id="CLU_1562607_0_0_1"/>
<feature type="compositionally biased region" description="Low complexity" evidence="1">
    <location>
        <begin position="10"/>
        <end position="47"/>
    </location>
</feature>
<protein>
    <submittedName>
        <fullName evidence="2">Uncharacterized protein</fullName>
    </submittedName>
</protein>